<dbReference type="AlphaFoldDB" id="A0A101M435"/>
<comment type="caution">
    <text evidence="1">The sequence shown here is derived from an EMBL/GenBank/DDBJ whole genome shotgun (WGS) entry which is preliminary data.</text>
</comment>
<name>A0A101M435_PICGL</name>
<dbReference type="EMBL" id="LKAM01000001">
    <property type="protein sequence ID" value="KUM50537.1"/>
    <property type="molecule type" value="Genomic_DNA"/>
</dbReference>
<geneLocation type="mitochondrion" evidence="1"/>
<evidence type="ECO:0000313" key="1">
    <source>
        <dbReference type="EMBL" id="KUM50537.1"/>
    </source>
</evidence>
<protein>
    <submittedName>
        <fullName evidence="1">Uncharacterized protein</fullName>
    </submittedName>
</protein>
<gene>
    <name evidence="1" type="ORF">ABT39_MTgene381</name>
</gene>
<reference evidence="1" key="1">
    <citation type="journal article" date="2015" name="Genome Biol. Evol.">
        <title>Organellar Genomes of White Spruce (Picea glauca): Assembly and Annotation.</title>
        <authorList>
            <person name="Jackman S.D."/>
            <person name="Warren R.L."/>
            <person name="Gibb E.A."/>
            <person name="Vandervalk B.P."/>
            <person name="Mohamadi H."/>
            <person name="Chu J."/>
            <person name="Raymond A."/>
            <person name="Pleasance S."/>
            <person name="Coope R."/>
            <person name="Wildung M.R."/>
            <person name="Ritland C.E."/>
            <person name="Bousquet J."/>
            <person name="Jones S.J."/>
            <person name="Bohlmann J."/>
            <person name="Birol I."/>
        </authorList>
    </citation>
    <scope>NUCLEOTIDE SEQUENCE [LARGE SCALE GENOMIC DNA]</scope>
    <source>
        <tissue evidence="1">Flushing bud</tissue>
    </source>
</reference>
<proteinExistence type="predicted"/>
<accession>A0A101M435</accession>
<organism evidence="1">
    <name type="scientific">Picea glauca</name>
    <name type="common">White spruce</name>
    <name type="synonym">Pinus glauca</name>
    <dbReference type="NCBI Taxonomy" id="3330"/>
    <lineage>
        <taxon>Eukaryota</taxon>
        <taxon>Viridiplantae</taxon>
        <taxon>Streptophyta</taxon>
        <taxon>Embryophyta</taxon>
        <taxon>Tracheophyta</taxon>
        <taxon>Spermatophyta</taxon>
        <taxon>Pinopsida</taxon>
        <taxon>Pinidae</taxon>
        <taxon>Conifers I</taxon>
        <taxon>Pinales</taxon>
        <taxon>Pinaceae</taxon>
        <taxon>Picea</taxon>
    </lineage>
</organism>
<sequence length="31" mass="3458">MAHLTSEGEVGRGRMARLTKESEVIISYKHA</sequence>
<keyword evidence="1" id="KW-0496">Mitochondrion</keyword>